<dbReference type="InterPro" id="IPR017920">
    <property type="entry name" value="COMM"/>
</dbReference>
<keyword evidence="5" id="KW-1185">Reference proteome</keyword>
<dbReference type="Pfam" id="PF21672">
    <property type="entry name" value="COMM_HN"/>
    <property type="match status" value="1"/>
</dbReference>
<comment type="function">
    <text evidence="2">Scaffold protein in the commander complex that is essential for endosomal recycling of transmembrane cargos; the commander complex is composed of the CCC subcomplex and the retriever subcomplex. May modulate activity of cullin-RING E3 ubiquitin ligase (CRL) complexes. Down-regulates activation of NF-kappa-B. Inhibits TNF-induced NFKB1 activation.</text>
</comment>
<dbReference type="AlphaFoldDB" id="A0A1S3JQU4"/>
<evidence type="ECO:0000259" key="4">
    <source>
        <dbReference type="PROSITE" id="PS51269"/>
    </source>
</evidence>
<evidence type="ECO:0000256" key="1">
    <source>
        <dbReference type="ARBA" id="ARBA00039908"/>
    </source>
</evidence>
<dbReference type="PANTHER" id="PTHR16231:SF5">
    <property type="entry name" value="COMM DOMAIN-CONTAINING PROTEIN 6"/>
    <property type="match status" value="1"/>
</dbReference>
<reference evidence="6" key="1">
    <citation type="submission" date="2025-08" db="UniProtKB">
        <authorList>
            <consortium name="RefSeq"/>
        </authorList>
    </citation>
    <scope>IDENTIFICATION</scope>
    <source>
        <tissue evidence="6">Gonads</tissue>
    </source>
</reference>
<accession>A0A1S3JQU4</accession>
<evidence type="ECO:0000313" key="5">
    <source>
        <dbReference type="Proteomes" id="UP000085678"/>
    </source>
</evidence>
<proteinExistence type="inferred from homology"/>
<feature type="domain" description="COMM" evidence="4">
    <location>
        <begin position="188"/>
        <end position="255"/>
    </location>
</feature>
<evidence type="ECO:0000256" key="2">
    <source>
        <dbReference type="ARBA" id="ARBA00093393"/>
    </source>
</evidence>
<dbReference type="OrthoDB" id="10251827at2759"/>
<gene>
    <name evidence="6" type="primary">LOC106175366</name>
</gene>
<dbReference type="GO" id="GO:0051059">
    <property type="term" value="F:NF-kappaB binding"/>
    <property type="evidence" value="ECO:0007669"/>
    <property type="project" value="TreeGrafter"/>
</dbReference>
<dbReference type="STRING" id="7574.A0A1S3JQU4"/>
<dbReference type="KEGG" id="lak:106175366"/>
<organism evidence="5 6">
    <name type="scientific">Lingula anatina</name>
    <name type="common">Brachiopod</name>
    <name type="synonym">Lingula unguis</name>
    <dbReference type="NCBI Taxonomy" id="7574"/>
    <lineage>
        <taxon>Eukaryota</taxon>
        <taxon>Metazoa</taxon>
        <taxon>Spiralia</taxon>
        <taxon>Lophotrochozoa</taxon>
        <taxon>Brachiopoda</taxon>
        <taxon>Linguliformea</taxon>
        <taxon>Lingulata</taxon>
        <taxon>Lingulida</taxon>
        <taxon>Linguloidea</taxon>
        <taxon>Lingulidae</taxon>
        <taxon>Lingula</taxon>
    </lineage>
</organism>
<dbReference type="PROSITE" id="PS51269">
    <property type="entry name" value="COMM"/>
    <property type="match status" value="1"/>
</dbReference>
<comment type="similarity">
    <text evidence="3">Belongs to the COMM domain-containing protein 6 family.</text>
</comment>
<dbReference type="Pfam" id="PF07258">
    <property type="entry name" value="COMM_domain"/>
    <property type="match status" value="1"/>
</dbReference>
<dbReference type="InterPro" id="IPR047155">
    <property type="entry name" value="COMMD4/6/7/8"/>
</dbReference>
<name>A0A1S3JQU4_LINAN</name>
<evidence type="ECO:0000313" key="6">
    <source>
        <dbReference type="RefSeq" id="XP_013412763.1"/>
    </source>
</evidence>
<protein>
    <recommendedName>
        <fullName evidence="1">COMM domain-containing protein 6</fullName>
    </recommendedName>
</protein>
<dbReference type="RefSeq" id="XP_013412763.1">
    <property type="nucleotide sequence ID" value="XM_013557309.2"/>
</dbReference>
<sequence length="255" mass="28490">MYITNATSFTCRTAVPCCFFMSVRVPPWYCHVTCFTPSHDFQCYKMSASILHQAPQGFYGAVEIINKLPQDVLAEMCHEVMQFLQYKIGSINVKALHNKSLVENEALTEKAIQSSVNALTYLFRAAARLKYSTAELTSQLQSSSAFSESAQATLKHIWNQQGKLLFAVDQANQLINVGQLSKAVSYSELIDFQWKLGVAMSSDGCRNLNTPFVTVLLKVADPTGHVTTRSFEMTVIQFQNFSKQIKEMAAVLESV</sequence>
<dbReference type="InParanoid" id="A0A1S3JQU4"/>
<dbReference type="PANTHER" id="PTHR16231">
    <property type="entry name" value="COMM DOMAIN-CONTAINING PROTEIN 4-8 FAMILY MEMBER"/>
    <property type="match status" value="1"/>
</dbReference>
<dbReference type="Proteomes" id="UP000085678">
    <property type="component" value="Unplaced"/>
</dbReference>
<dbReference type="GeneID" id="106175366"/>
<evidence type="ECO:0000256" key="3">
    <source>
        <dbReference type="ARBA" id="ARBA00093468"/>
    </source>
</evidence>